<dbReference type="EMBL" id="CP119878">
    <property type="protein sequence ID" value="WFD34835.1"/>
    <property type="molecule type" value="Genomic_DNA"/>
</dbReference>
<dbReference type="GO" id="GO:0005874">
    <property type="term" value="C:microtubule"/>
    <property type="evidence" value="ECO:0007669"/>
    <property type="project" value="UniProtKB-KW"/>
</dbReference>
<keyword evidence="2 5" id="KW-0963">Cytoplasm</keyword>
<dbReference type="GO" id="GO:0043015">
    <property type="term" value="F:gamma-tubulin binding"/>
    <property type="evidence" value="ECO:0007669"/>
    <property type="project" value="InterPro"/>
</dbReference>
<dbReference type="Pfam" id="PF17681">
    <property type="entry name" value="GCP_N_terminal"/>
    <property type="match status" value="1"/>
</dbReference>
<dbReference type="GO" id="GO:0000922">
    <property type="term" value="C:spindle pole"/>
    <property type="evidence" value="ECO:0007669"/>
    <property type="project" value="InterPro"/>
</dbReference>
<proteinExistence type="inferred from homology"/>
<dbReference type="GO" id="GO:0000278">
    <property type="term" value="P:mitotic cell cycle"/>
    <property type="evidence" value="ECO:0007669"/>
    <property type="project" value="TreeGrafter"/>
</dbReference>
<dbReference type="InterPro" id="IPR040457">
    <property type="entry name" value="GCP_C"/>
</dbReference>
<comment type="subcellular location">
    <subcellularLocation>
        <location evidence="5">Cytoplasm</location>
        <location evidence="5">Cytoskeleton</location>
        <location evidence="5">Microtubule organizing center</location>
    </subcellularLocation>
</comment>
<feature type="compositionally biased region" description="Low complexity" evidence="6">
    <location>
        <begin position="69"/>
        <end position="78"/>
    </location>
</feature>
<reference evidence="9" key="1">
    <citation type="submission" date="2023-03" db="EMBL/GenBank/DDBJ databases">
        <title>Mating type loci evolution in Malassezia.</title>
        <authorList>
            <person name="Coelho M.A."/>
        </authorList>
    </citation>
    <scope>NUCLEOTIDE SEQUENCE</scope>
    <source>
        <strain evidence="9">CBS 11721</strain>
    </source>
</reference>
<keyword evidence="4 5" id="KW-0206">Cytoskeleton</keyword>
<keyword evidence="3 5" id="KW-0493">Microtubule</keyword>
<feature type="domain" description="Gamma tubulin complex component protein N-terminal" evidence="8">
    <location>
        <begin position="136"/>
        <end position="543"/>
    </location>
</feature>
<dbReference type="PANTHER" id="PTHR19302:SF13">
    <property type="entry name" value="GAMMA-TUBULIN COMPLEX COMPONENT 2"/>
    <property type="match status" value="1"/>
</dbReference>
<organism evidence="9 10">
    <name type="scientific">Malassezia cuniculi</name>
    <dbReference type="NCBI Taxonomy" id="948313"/>
    <lineage>
        <taxon>Eukaryota</taxon>
        <taxon>Fungi</taxon>
        <taxon>Dikarya</taxon>
        <taxon>Basidiomycota</taxon>
        <taxon>Ustilaginomycotina</taxon>
        <taxon>Malasseziomycetes</taxon>
        <taxon>Malasseziales</taxon>
        <taxon>Malasseziaceae</taxon>
        <taxon>Malassezia</taxon>
    </lineage>
</organism>
<dbReference type="GO" id="GO:0044732">
    <property type="term" value="C:mitotic spindle pole body"/>
    <property type="evidence" value="ECO:0007669"/>
    <property type="project" value="TreeGrafter"/>
</dbReference>
<sequence length="899" mass="102923">MSAHDAPAALRASRSIPFTPGRAVARRSAAHMSVKDYDRYLRRLTAVQQSTQKINRTTRHHSEDEAETPRTTNTPSRRPQADAFLQDASFAQHPLNARLPAVTPRRQRPVVPEAGPDTRFVPLASVDKQLQDALIVEDLLYVLVGIEGNYIQFAPDYHPDDLGERLNGAQYVIDAELDTSLRALVERVLPLASYYTSIYALVESDSGLEYGTVMHALCAAIRVQLQKFEELVAQLGYELQTSPDFTLQQLWQRVHPTLRTFALIHALTSDIASITHADVLPNGEDANESANESADDSDFDSDASQLERERRALLGLDDVDSGGIIGGIVKGGEVLSMLWDRLILLGGDPDAQALYLELFRASSQPYARTLLRWITSGQLVDPYDEFMVVEDSRVTRASLESDPTDEYWERRYMLRDERVLAQRELEQQQAELEGTEFPDTDAESARGLLTGGAKIPAFLEPWKHRILSAGKYLNAIRECGIDVSDAQGERVRALFGDQDEHVSDLLLRDSRGERIIMDDASFFSCVDKAYQRANLALLRLLVDDTKVIDRLCSMRHYLFFAQADFLHSFLDQSQHELRKYVDPNRIRETTLLRLQAQLDMVLGSSSSVGFEDPYKEDIRVDLANEKAYDQLQRIADTKGVVEVAKLRERQQEERRQSGAPELVMDLLQFDVQVQFPVSLVISKKNILRWQFVHRCLLQLKLVERSLAEVWAEQTRPEWRQREKRLHGELIEQYKMRVHVLRQRMLLLVQQLLAFYTTEVIEPNWHELERRLHNAETVDQVMKDHFDFLNTCRKECMLTDYRYLECHRRLMKTITLFTSQHSRLLEKHDAMRAALDAWHEEPGSSAPPEELMPQESDVISIIEARWSKHARTFRDVVNLLSTTDNPAALPLAYRLQTTLL</sequence>
<accession>A0AAF0ETA1</accession>
<feature type="region of interest" description="Disordered" evidence="6">
    <location>
        <begin position="48"/>
        <end position="78"/>
    </location>
</feature>
<dbReference type="GO" id="GO:0051321">
    <property type="term" value="P:meiotic cell cycle"/>
    <property type="evidence" value="ECO:0007669"/>
    <property type="project" value="TreeGrafter"/>
</dbReference>
<dbReference type="GO" id="GO:0007020">
    <property type="term" value="P:microtubule nucleation"/>
    <property type="evidence" value="ECO:0007669"/>
    <property type="project" value="InterPro"/>
</dbReference>
<dbReference type="Gene3D" id="1.20.120.1900">
    <property type="entry name" value="Gamma-tubulin complex, C-terminal domain"/>
    <property type="match status" value="1"/>
</dbReference>
<evidence type="ECO:0000256" key="3">
    <source>
        <dbReference type="ARBA" id="ARBA00022701"/>
    </source>
</evidence>
<evidence type="ECO:0000256" key="4">
    <source>
        <dbReference type="ARBA" id="ARBA00023212"/>
    </source>
</evidence>
<dbReference type="InterPro" id="IPR042241">
    <property type="entry name" value="GCP_C_sf"/>
</dbReference>
<evidence type="ECO:0000259" key="8">
    <source>
        <dbReference type="Pfam" id="PF17681"/>
    </source>
</evidence>
<evidence type="ECO:0000256" key="5">
    <source>
        <dbReference type="RuleBase" id="RU363050"/>
    </source>
</evidence>
<dbReference type="Proteomes" id="UP001219933">
    <property type="component" value="Chromosome 2"/>
</dbReference>
<feature type="domain" description="Gamma tubulin complex component C-terminal" evidence="7">
    <location>
        <begin position="549"/>
        <end position="894"/>
    </location>
</feature>
<dbReference type="GO" id="GO:0051011">
    <property type="term" value="F:microtubule minus-end binding"/>
    <property type="evidence" value="ECO:0007669"/>
    <property type="project" value="TreeGrafter"/>
</dbReference>
<feature type="region of interest" description="Disordered" evidence="6">
    <location>
        <begin position="282"/>
        <end position="302"/>
    </location>
</feature>
<evidence type="ECO:0000259" key="7">
    <source>
        <dbReference type="Pfam" id="PF04130"/>
    </source>
</evidence>
<dbReference type="GO" id="GO:0051225">
    <property type="term" value="P:spindle assembly"/>
    <property type="evidence" value="ECO:0007669"/>
    <property type="project" value="TreeGrafter"/>
</dbReference>
<dbReference type="GO" id="GO:0031122">
    <property type="term" value="P:cytoplasmic microtubule organization"/>
    <property type="evidence" value="ECO:0007669"/>
    <property type="project" value="TreeGrafter"/>
</dbReference>
<protein>
    <recommendedName>
        <fullName evidence="5">Spindle pole body component</fullName>
    </recommendedName>
</protein>
<dbReference type="Pfam" id="PF04130">
    <property type="entry name" value="GCP_C_terminal"/>
    <property type="match status" value="1"/>
</dbReference>
<dbReference type="InterPro" id="IPR041470">
    <property type="entry name" value="GCP_N"/>
</dbReference>
<evidence type="ECO:0000313" key="9">
    <source>
        <dbReference type="EMBL" id="WFD34835.1"/>
    </source>
</evidence>
<dbReference type="GO" id="GO:0000930">
    <property type="term" value="C:gamma-tubulin complex"/>
    <property type="evidence" value="ECO:0007669"/>
    <property type="project" value="UniProtKB-ARBA"/>
</dbReference>
<evidence type="ECO:0000256" key="6">
    <source>
        <dbReference type="SAM" id="MobiDB-lite"/>
    </source>
</evidence>
<comment type="similarity">
    <text evidence="1 5">Belongs to the TUBGCP family.</text>
</comment>
<keyword evidence="10" id="KW-1185">Reference proteome</keyword>
<evidence type="ECO:0000256" key="2">
    <source>
        <dbReference type="ARBA" id="ARBA00022490"/>
    </source>
</evidence>
<dbReference type="PANTHER" id="PTHR19302">
    <property type="entry name" value="GAMMA TUBULIN COMPLEX PROTEIN"/>
    <property type="match status" value="1"/>
</dbReference>
<evidence type="ECO:0000256" key="1">
    <source>
        <dbReference type="ARBA" id="ARBA00010337"/>
    </source>
</evidence>
<name>A0AAF0ETA1_9BASI</name>
<dbReference type="AlphaFoldDB" id="A0AAF0ETA1"/>
<gene>
    <name evidence="9" type="primary">alp4</name>
    <name evidence="9" type="ORF">MCUN1_001679</name>
</gene>
<evidence type="ECO:0000313" key="10">
    <source>
        <dbReference type="Proteomes" id="UP001219933"/>
    </source>
</evidence>
<dbReference type="InterPro" id="IPR007259">
    <property type="entry name" value="GCP"/>
</dbReference>